<organism evidence="2 3">
    <name type="scientific">Allacma fusca</name>
    <dbReference type="NCBI Taxonomy" id="39272"/>
    <lineage>
        <taxon>Eukaryota</taxon>
        <taxon>Metazoa</taxon>
        <taxon>Ecdysozoa</taxon>
        <taxon>Arthropoda</taxon>
        <taxon>Hexapoda</taxon>
        <taxon>Collembola</taxon>
        <taxon>Symphypleona</taxon>
        <taxon>Sminthuridae</taxon>
        <taxon>Allacma</taxon>
    </lineage>
</organism>
<reference evidence="2" key="1">
    <citation type="submission" date="2021-06" db="EMBL/GenBank/DDBJ databases">
        <authorList>
            <person name="Hodson N. C."/>
            <person name="Mongue J. A."/>
            <person name="Jaron S. K."/>
        </authorList>
    </citation>
    <scope>NUCLEOTIDE SEQUENCE</scope>
</reference>
<gene>
    <name evidence="2" type="ORF">AFUS01_LOCUS4222</name>
</gene>
<comment type="caution">
    <text evidence="2">The sequence shown here is derived from an EMBL/GenBank/DDBJ whole genome shotgun (WGS) entry which is preliminary data.</text>
</comment>
<name>A0A8J2NLY4_9HEXA</name>
<evidence type="ECO:0000256" key="1">
    <source>
        <dbReference type="ARBA" id="ARBA00022679"/>
    </source>
</evidence>
<keyword evidence="1" id="KW-0808">Transferase</keyword>
<accession>A0A8J2NLY4</accession>
<evidence type="ECO:0000313" key="2">
    <source>
        <dbReference type="EMBL" id="CAG7700171.1"/>
    </source>
</evidence>
<dbReference type="Pfam" id="PF00201">
    <property type="entry name" value="UDPGT"/>
    <property type="match status" value="1"/>
</dbReference>
<dbReference type="InterPro" id="IPR002213">
    <property type="entry name" value="UDP_glucos_trans"/>
</dbReference>
<protein>
    <submittedName>
        <fullName evidence="2">Uncharacterized protein</fullName>
    </submittedName>
</protein>
<feature type="non-terminal residue" evidence="2">
    <location>
        <position position="46"/>
    </location>
</feature>
<dbReference type="GO" id="GO:0008194">
    <property type="term" value="F:UDP-glycosyltransferase activity"/>
    <property type="evidence" value="ECO:0007669"/>
    <property type="project" value="InterPro"/>
</dbReference>
<proteinExistence type="predicted"/>
<dbReference type="Proteomes" id="UP000708208">
    <property type="component" value="Unassembled WGS sequence"/>
</dbReference>
<dbReference type="EMBL" id="CAJVCH010026286">
    <property type="protein sequence ID" value="CAG7700171.1"/>
    <property type="molecule type" value="Genomic_DNA"/>
</dbReference>
<evidence type="ECO:0000313" key="3">
    <source>
        <dbReference type="Proteomes" id="UP000708208"/>
    </source>
</evidence>
<dbReference type="OrthoDB" id="5835829at2759"/>
<sequence>PVLPDVVEIGGGHCKPGKPLPKDIEEFISKGQNGFVFFSLGSIVKP</sequence>
<dbReference type="AlphaFoldDB" id="A0A8J2NLY4"/>
<keyword evidence="3" id="KW-1185">Reference proteome</keyword>
<feature type="non-terminal residue" evidence="2">
    <location>
        <position position="1"/>
    </location>
</feature>